<dbReference type="Gene3D" id="3.30.420.10">
    <property type="entry name" value="Ribonuclease H-like superfamily/Ribonuclease H"/>
    <property type="match status" value="1"/>
</dbReference>
<dbReference type="GO" id="GO:0015074">
    <property type="term" value="P:DNA integration"/>
    <property type="evidence" value="ECO:0007669"/>
    <property type="project" value="InterPro"/>
</dbReference>
<dbReference type="GeneID" id="101737016"/>
<dbReference type="Pfam" id="PF03564">
    <property type="entry name" value="DUF1759"/>
    <property type="match status" value="1"/>
</dbReference>
<reference evidence="2" key="2">
    <citation type="submission" date="2022-06" db="UniProtKB">
        <authorList>
            <consortium name="EnsemblMetazoa"/>
        </authorList>
    </citation>
    <scope>IDENTIFICATION</scope>
    <source>
        <strain evidence="2">p50T (Dazao)</strain>
    </source>
</reference>
<organism evidence="2 3">
    <name type="scientific">Bombyx mori</name>
    <name type="common">Silk moth</name>
    <dbReference type="NCBI Taxonomy" id="7091"/>
    <lineage>
        <taxon>Eukaryota</taxon>
        <taxon>Metazoa</taxon>
        <taxon>Ecdysozoa</taxon>
        <taxon>Arthropoda</taxon>
        <taxon>Hexapoda</taxon>
        <taxon>Insecta</taxon>
        <taxon>Pterygota</taxon>
        <taxon>Neoptera</taxon>
        <taxon>Endopterygota</taxon>
        <taxon>Lepidoptera</taxon>
        <taxon>Glossata</taxon>
        <taxon>Ditrysia</taxon>
        <taxon>Bombycoidea</taxon>
        <taxon>Bombycidae</taxon>
        <taxon>Bombycinae</taxon>
        <taxon>Bombyx</taxon>
    </lineage>
</organism>
<name>A0A8R2R727_BOMMO</name>
<dbReference type="GO" id="GO:0003676">
    <property type="term" value="F:nucleic acid binding"/>
    <property type="evidence" value="ECO:0007669"/>
    <property type="project" value="InterPro"/>
</dbReference>
<dbReference type="RefSeq" id="XP_037873687.1">
    <property type="nucleotide sequence ID" value="XM_038017759.2"/>
</dbReference>
<dbReference type="InterPro" id="IPR005312">
    <property type="entry name" value="DUF1759"/>
</dbReference>
<dbReference type="InterPro" id="IPR008042">
    <property type="entry name" value="Retrotrans_Pao"/>
</dbReference>
<dbReference type="PANTHER" id="PTHR47331">
    <property type="entry name" value="PHD-TYPE DOMAIN-CONTAINING PROTEIN"/>
    <property type="match status" value="1"/>
</dbReference>
<reference evidence="3" key="1">
    <citation type="journal article" date="2008" name="Insect Biochem. Mol. Biol.">
        <title>The genome of a lepidopteran model insect, the silkworm Bombyx mori.</title>
        <authorList>
            <consortium name="International Silkworm Genome Consortium"/>
        </authorList>
    </citation>
    <scope>NUCLEOTIDE SEQUENCE [LARGE SCALE GENOMIC DNA]</scope>
    <source>
        <strain evidence="3">p50T</strain>
    </source>
</reference>
<dbReference type="EnsemblMetazoa" id="XM_038017760.1">
    <property type="protein sequence ID" value="XP_037873688.1"/>
    <property type="gene ID" value="LOC101737016"/>
</dbReference>
<dbReference type="Proteomes" id="UP000005204">
    <property type="component" value="Unassembled WGS sequence"/>
</dbReference>
<dbReference type="SUPFAM" id="SSF53098">
    <property type="entry name" value="Ribonuclease H-like"/>
    <property type="match status" value="1"/>
</dbReference>
<dbReference type="PANTHER" id="PTHR47331:SF1">
    <property type="entry name" value="GAG-LIKE PROTEIN"/>
    <property type="match status" value="1"/>
</dbReference>
<dbReference type="GO" id="GO:0042575">
    <property type="term" value="C:DNA polymerase complex"/>
    <property type="evidence" value="ECO:0007669"/>
    <property type="project" value="UniProtKB-ARBA"/>
</dbReference>
<dbReference type="RefSeq" id="XP_062529822.1">
    <property type="nucleotide sequence ID" value="XM_062673838.1"/>
</dbReference>
<dbReference type="SUPFAM" id="SSF56672">
    <property type="entry name" value="DNA/RNA polymerases"/>
    <property type="match status" value="1"/>
</dbReference>
<proteinExistence type="predicted"/>
<protein>
    <recommendedName>
        <fullName evidence="1">Integrase catalytic domain-containing protein</fullName>
    </recommendedName>
</protein>
<evidence type="ECO:0000313" key="2">
    <source>
        <dbReference type="EnsemblMetazoa" id="XP_037873687.1"/>
    </source>
</evidence>
<dbReference type="InterPro" id="IPR036397">
    <property type="entry name" value="RNaseH_sf"/>
</dbReference>
<evidence type="ECO:0000259" key="1">
    <source>
        <dbReference type="PROSITE" id="PS50994"/>
    </source>
</evidence>
<accession>A0A8R2R727</accession>
<dbReference type="Pfam" id="PF05380">
    <property type="entry name" value="Peptidase_A17"/>
    <property type="match status" value="1"/>
</dbReference>
<dbReference type="InterPro" id="IPR001584">
    <property type="entry name" value="Integrase_cat-core"/>
</dbReference>
<feature type="domain" description="Integrase catalytic" evidence="1">
    <location>
        <begin position="1466"/>
        <end position="1660"/>
    </location>
</feature>
<dbReference type="PROSITE" id="PS50994">
    <property type="entry name" value="INTEGRASE"/>
    <property type="match status" value="1"/>
</dbReference>
<dbReference type="GO" id="GO:0071897">
    <property type="term" value="P:DNA biosynthetic process"/>
    <property type="evidence" value="ECO:0007669"/>
    <property type="project" value="UniProtKB-ARBA"/>
</dbReference>
<dbReference type="EnsemblMetazoa" id="XM_038017759.1">
    <property type="protein sequence ID" value="XP_037873687.1"/>
    <property type="gene ID" value="LOC101737016"/>
</dbReference>
<dbReference type="RefSeq" id="XP_062529821.1">
    <property type="nucleotide sequence ID" value="XM_062673837.1"/>
</dbReference>
<dbReference type="InterPro" id="IPR012337">
    <property type="entry name" value="RNaseH-like_sf"/>
</dbReference>
<dbReference type="InterPro" id="IPR040676">
    <property type="entry name" value="DUF5641"/>
</dbReference>
<evidence type="ECO:0000313" key="3">
    <source>
        <dbReference type="Proteomes" id="UP000005204"/>
    </source>
</evidence>
<dbReference type="Gene3D" id="2.40.70.10">
    <property type="entry name" value="Acid Proteases"/>
    <property type="match status" value="1"/>
</dbReference>
<dbReference type="CDD" id="cd01644">
    <property type="entry name" value="RT_pepA17"/>
    <property type="match status" value="1"/>
</dbReference>
<dbReference type="InterPro" id="IPR043502">
    <property type="entry name" value="DNA/RNA_pol_sf"/>
</dbReference>
<dbReference type="CDD" id="cd00303">
    <property type="entry name" value="retropepsin_like"/>
    <property type="match status" value="1"/>
</dbReference>
<sequence>MADIEQDLFEREIILDDIKRTLQVAQINEQQFRSRVIDLTSQHRKFSKLQSKIEKVLIKSKCFDKDEQLKIRGDFNDCYYAIIAHMNNLKKSDEESRRMSRPSILNSSFNAHSGGCATKLPTLPMPCFNGEPTEWPPFYDLFRSLVHDSDAFTNTEKFRYLLLTLNNEPYNLIKSLPITEDNYFVALNILISRYDNKRVIAVKHIDKILDIEPCSERNILTLRNLLNVYQENIKALEVMPLPTKQWSFLLLNILLRKIPPSIRKRFELSLIKPCDIPDIDTLINFLERELSACQFSNSNSVSLNTNDKMVAHGGSSRTLPQNASRVVSKSSEATLGTRRSFAASVIHDVPLRNKNTKNNICLCCEAQHTLNKCSKFLNLSPRDRYSFIQNKNVCFNCLNVGHDVKQCKSNFVCRSCQKRHHTLLHFDSHRLSVTVNSGMTESSSASLSRNDSSQSDVAAQHVMTAVNHTQSTASCVRDTVLLATALIHVCVTPRIKHIVRCIVDSGSQATFITEACAQRLNLARKYSNVPVFGVGDSKPVYPNGFATFCVTPRNGDQPSIPVEAFILPKIVLQNMPSVSLPFTEWPHIQNITLADPNFHTPQPVEMLLGADILSQILLGNVITGPPGSPIAINSIFGYLLLGSLSFNHNSSPVTTGIQVYHSSFSSSYDDIELTKFWELESLPERKEFTPDETLCESLFVSSHTRDKSGRYIVPLPLRPDSPTLGESRSIALARLNKLEYRLERNHLLKMDYHTCLKEYDDLEHMELVHTPSLVPDNSYYIPHHCVVKESSTTTRTRVVFDAGCKTSNGKSLNDILLVGPKLHQDIVDVLLKFRLNSIAFTADIKQMYRNILIRESDRDFQRILWRSSLNEPVRDYRLRTVTFGISSSPYLALRTIRQLAVDEQTRFPLASEVLRDQVFVDDVVTGESDESRALVLQQQLIGICQSAGFELRKWCSNSPAILAAVQTPSLHGERQDNISFASMENDMQIKVLGLQWNPKLDVFSFSVQVGTDKITKRAILSQIAKIYDPMGWLAPVTLYAKHLIQLLWLSKVGWDDPLPVNIANAWSTFINELPLLSQLEIPRYVLPNTYAVQIHGFSDASEKAYAASIYLRLTDLQHNVRCFLLIAKTRVAPIKPVLTIPRLELCAAVLLSQLCERVLCIYKDRVNCEDIYAWSDSSIVLAWLRSPPHEWKTFVSNRTSEILSRLPARCWRHVPSEDNPADAPSRGMLPETFLNNEMWFNGPPWLAREPSYWPTNKNIPNTTEERRNLTVMLNSVITQPEDVEYISRFSTLGKLVRITARIFRFYNNCKRRKKSYPDFITVSEYEFSLMKLIHRVQLFCFYEDIKNISQGKYPSNKLRRLNPFLDKDNNLRVGGRLHKSILNFDSKYQLILPKKHHLTFLIIDNAHITNLHAGSQSVQHILFQRFWILSSRDIIRMRIHSCVRCFRARPAPLQPAMAPLPASRVRPERPFLKTAVDFAGPFYVRANKVRNAKVIKCYVAVFVCMSVKAVHLELVSELSTDAFLATLRRFISRRGMSTDIYSDCGRNFVGCNNYLQELYKFLRDNNVQSTLNSKTLEQGITWHFQPPYASHFGGLFEAGVKSFKHHFYRVLGTQTQTYDEMHTLLCQIEAVLNSRPLCVLSSDPTDPLPLTPSHFLIGGPLTALPDVSLTESTSNKLTRWRWVQQCLQHFWKRWSREYLHEIQQRNKWFHNRGPLIREGTIVVVRDDNLPPLHWRLARVHALHPGSDNVTRVVTVQIGNTFVKRAVVKLCPLPIN</sequence>
<dbReference type="InterPro" id="IPR021109">
    <property type="entry name" value="Peptidase_aspartic_dom_sf"/>
</dbReference>
<keyword evidence="3" id="KW-1185">Reference proteome</keyword>
<dbReference type="Pfam" id="PF18701">
    <property type="entry name" value="DUF5641"/>
    <property type="match status" value="1"/>
</dbReference>